<accession>A0A1Y2FGA0</accession>
<dbReference type="EMBL" id="MCGR01000020">
    <property type="protein sequence ID" value="ORY82951.1"/>
    <property type="molecule type" value="Genomic_DNA"/>
</dbReference>
<proteinExistence type="predicted"/>
<sequence length="174" mass="19062">MRPSSLSPADLLPPETLDHIFHLMAHDFGLYKTSQLLGRVSLVRKSWTALAPRRMLTQVHLANADDMERAVAAIDRMEAGHLMRSVMVKCGPLSWKEEYPPEEIATAAAAAAADSRILVELVRRAAHLQTLWIQGLPPFHLHLPTNNLGAFNALATSRSPFASDTSPSAKPSIP</sequence>
<dbReference type="AlphaFoldDB" id="A0A1Y2FGA0"/>
<comment type="caution">
    <text evidence="1">The sequence shown here is derived from an EMBL/GenBank/DDBJ whole genome shotgun (WGS) entry which is preliminary data.</text>
</comment>
<organism evidence="1 2">
    <name type="scientific">Leucosporidium creatinivorum</name>
    <dbReference type="NCBI Taxonomy" id="106004"/>
    <lineage>
        <taxon>Eukaryota</taxon>
        <taxon>Fungi</taxon>
        <taxon>Dikarya</taxon>
        <taxon>Basidiomycota</taxon>
        <taxon>Pucciniomycotina</taxon>
        <taxon>Microbotryomycetes</taxon>
        <taxon>Leucosporidiales</taxon>
        <taxon>Leucosporidium</taxon>
    </lineage>
</organism>
<name>A0A1Y2FGA0_9BASI</name>
<dbReference type="Proteomes" id="UP000193467">
    <property type="component" value="Unassembled WGS sequence"/>
</dbReference>
<keyword evidence="2" id="KW-1185">Reference proteome</keyword>
<dbReference type="InParanoid" id="A0A1Y2FGA0"/>
<evidence type="ECO:0000313" key="2">
    <source>
        <dbReference type="Proteomes" id="UP000193467"/>
    </source>
</evidence>
<evidence type="ECO:0000313" key="1">
    <source>
        <dbReference type="EMBL" id="ORY82951.1"/>
    </source>
</evidence>
<reference evidence="1 2" key="1">
    <citation type="submission" date="2016-07" db="EMBL/GenBank/DDBJ databases">
        <title>Pervasive Adenine N6-methylation of Active Genes in Fungi.</title>
        <authorList>
            <consortium name="DOE Joint Genome Institute"/>
            <person name="Mondo S.J."/>
            <person name="Dannebaum R.O."/>
            <person name="Kuo R.C."/>
            <person name="Labutti K."/>
            <person name="Haridas S."/>
            <person name="Kuo A."/>
            <person name="Salamov A."/>
            <person name="Ahrendt S.R."/>
            <person name="Lipzen A."/>
            <person name="Sullivan W."/>
            <person name="Andreopoulos W.B."/>
            <person name="Clum A."/>
            <person name="Lindquist E."/>
            <person name="Daum C."/>
            <person name="Ramamoorthy G.K."/>
            <person name="Gryganskyi A."/>
            <person name="Culley D."/>
            <person name="Magnuson J.K."/>
            <person name="James T.Y."/>
            <person name="O'Malley M.A."/>
            <person name="Stajich J.E."/>
            <person name="Spatafora J.W."/>
            <person name="Visel A."/>
            <person name="Grigoriev I.V."/>
        </authorList>
    </citation>
    <scope>NUCLEOTIDE SEQUENCE [LARGE SCALE GENOMIC DNA]</scope>
    <source>
        <strain evidence="1 2">62-1032</strain>
    </source>
</reference>
<evidence type="ECO:0008006" key="3">
    <source>
        <dbReference type="Google" id="ProtNLM"/>
    </source>
</evidence>
<gene>
    <name evidence="1" type="ORF">BCR35DRAFT_331324</name>
</gene>
<protein>
    <recommendedName>
        <fullName evidence="3">F-box domain-containing protein</fullName>
    </recommendedName>
</protein>